<keyword evidence="3" id="KW-1185">Reference proteome</keyword>
<feature type="transmembrane region" description="Helical" evidence="1">
    <location>
        <begin position="116"/>
        <end position="138"/>
    </location>
</feature>
<evidence type="ECO:0000313" key="2">
    <source>
        <dbReference type="EMBL" id="MCP1375632.1"/>
    </source>
</evidence>
<proteinExistence type="predicted"/>
<name>A0ABT1FHG4_9GAMM</name>
<accession>A0ABT1FHG4</accession>
<organism evidence="2 3">
    <name type="scientific">Dyella lutea</name>
    <dbReference type="NCBI Taxonomy" id="2950441"/>
    <lineage>
        <taxon>Bacteria</taxon>
        <taxon>Pseudomonadati</taxon>
        <taxon>Pseudomonadota</taxon>
        <taxon>Gammaproteobacteria</taxon>
        <taxon>Lysobacterales</taxon>
        <taxon>Rhodanobacteraceae</taxon>
        <taxon>Dyella</taxon>
    </lineage>
</organism>
<dbReference type="RefSeq" id="WP_253568242.1">
    <property type="nucleotide sequence ID" value="NZ_JAMZEK010000003.1"/>
</dbReference>
<keyword evidence="1" id="KW-0812">Transmembrane</keyword>
<keyword evidence="1" id="KW-1133">Transmembrane helix</keyword>
<evidence type="ECO:0000256" key="1">
    <source>
        <dbReference type="SAM" id="Phobius"/>
    </source>
</evidence>
<dbReference type="Proteomes" id="UP001204615">
    <property type="component" value="Unassembled WGS sequence"/>
</dbReference>
<feature type="transmembrane region" description="Helical" evidence="1">
    <location>
        <begin position="53"/>
        <end position="73"/>
    </location>
</feature>
<reference evidence="2 3" key="1">
    <citation type="submission" date="2022-06" db="EMBL/GenBank/DDBJ databases">
        <title>Dyella sp. Sa strain:Sa Genome sequencing.</title>
        <authorList>
            <person name="Park S."/>
        </authorList>
    </citation>
    <scope>NUCLEOTIDE SEQUENCE [LARGE SCALE GENOMIC DNA]</scope>
    <source>
        <strain evidence="2 3">Sa</strain>
    </source>
</reference>
<comment type="caution">
    <text evidence="2">The sequence shown here is derived from an EMBL/GenBank/DDBJ whole genome shotgun (WGS) entry which is preliminary data.</text>
</comment>
<protein>
    <recommendedName>
        <fullName evidence="4">Heme exporter protein C</fullName>
    </recommendedName>
</protein>
<sequence>MSDFLNRMFSAINMSFGWPVSMWPISTPLFAVTLWAILSLVRRERLVSKPVMLATGISLIFLIGVAAFAAAFWAEPAYPARPPQLLRAAVLGYIWWAYFLAMALLVGFARGIRMPMAALAFAMAWINFGIYFVGVMAVSGNWL</sequence>
<keyword evidence="1" id="KW-0472">Membrane</keyword>
<dbReference type="EMBL" id="JAMZEK010000003">
    <property type="protein sequence ID" value="MCP1375632.1"/>
    <property type="molecule type" value="Genomic_DNA"/>
</dbReference>
<feature type="transmembrane region" description="Helical" evidence="1">
    <location>
        <begin position="20"/>
        <end position="41"/>
    </location>
</feature>
<feature type="transmembrane region" description="Helical" evidence="1">
    <location>
        <begin position="85"/>
        <end position="109"/>
    </location>
</feature>
<gene>
    <name evidence="2" type="ORF">NC595_16410</name>
</gene>
<evidence type="ECO:0008006" key="4">
    <source>
        <dbReference type="Google" id="ProtNLM"/>
    </source>
</evidence>
<evidence type="ECO:0000313" key="3">
    <source>
        <dbReference type="Proteomes" id="UP001204615"/>
    </source>
</evidence>